<evidence type="ECO:0008006" key="4">
    <source>
        <dbReference type="Google" id="ProtNLM"/>
    </source>
</evidence>
<dbReference type="OrthoDB" id="8242289at2"/>
<feature type="transmembrane region" description="Helical" evidence="1">
    <location>
        <begin position="66"/>
        <end position="88"/>
    </location>
</feature>
<protein>
    <recommendedName>
        <fullName evidence="4">Transmembrane protein</fullName>
    </recommendedName>
</protein>
<dbReference type="eggNOG" id="ENOG50338B6">
    <property type="taxonomic scope" value="Bacteria"/>
</dbReference>
<organism evidence="2 3">
    <name type="scientific">Afipia carboxidovorans (strain ATCC 49405 / DSM 1227 / KCTC 32145 / OM5)</name>
    <name type="common">Oligotropha carboxidovorans</name>
    <dbReference type="NCBI Taxonomy" id="504832"/>
    <lineage>
        <taxon>Bacteria</taxon>
        <taxon>Pseudomonadati</taxon>
        <taxon>Pseudomonadota</taxon>
        <taxon>Alphaproteobacteria</taxon>
        <taxon>Hyphomicrobiales</taxon>
        <taxon>Nitrobacteraceae</taxon>
        <taxon>Afipia</taxon>
    </lineage>
</organism>
<evidence type="ECO:0000313" key="3">
    <source>
        <dbReference type="Proteomes" id="UP000007730"/>
    </source>
</evidence>
<dbReference type="KEGG" id="ocg:OCA5_c32250"/>
<proteinExistence type="predicted"/>
<keyword evidence="3" id="KW-1185">Reference proteome</keyword>
<keyword evidence="1" id="KW-1133">Transmembrane helix</keyword>
<keyword evidence="1" id="KW-0472">Membrane</keyword>
<reference evidence="2 3" key="1">
    <citation type="journal article" date="2011" name="J. Bacteriol.">
        <title>Complete genome sequences of the chemolithoautotrophic Oligotropha carboxidovorans strains OM4 and OM5.</title>
        <authorList>
            <person name="Volland S."/>
            <person name="Rachinger M."/>
            <person name="Strittmatter A."/>
            <person name="Daniel R."/>
            <person name="Gottschalk G."/>
            <person name="Meyer O."/>
        </authorList>
    </citation>
    <scope>NUCLEOTIDE SEQUENCE [LARGE SCALE GENOMIC DNA]</scope>
    <source>
        <strain evidence="3">ATCC 49405 / DSM 1227 / KCTC 32145 / OM5</strain>
    </source>
</reference>
<gene>
    <name evidence="2" type="ordered locus">OCA5_c32250</name>
</gene>
<feature type="transmembrane region" description="Helical" evidence="1">
    <location>
        <begin position="36"/>
        <end position="59"/>
    </location>
</feature>
<keyword evidence="1" id="KW-0812">Transmembrane</keyword>
<dbReference type="Pfam" id="PF11804">
    <property type="entry name" value="DUF3325"/>
    <property type="match status" value="1"/>
</dbReference>
<dbReference type="Proteomes" id="UP000007730">
    <property type="component" value="Chromosome"/>
</dbReference>
<dbReference type="KEGG" id="oca:OCAR_4725"/>
<dbReference type="AlphaFoldDB" id="B6JDF5"/>
<accession>B6JDF5</accession>
<dbReference type="STRING" id="504832.OCA5_c32250"/>
<dbReference type="EMBL" id="CP002826">
    <property type="protein sequence ID" value="AEI07901.1"/>
    <property type="molecule type" value="Genomic_DNA"/>
</dbReference>
<sequence length="98" mass="10458">MIHVATLALCLAGFAALAFATRRQQREFLGGPLQPAATYGLRAIGTCALLIALGILVAWQGWGLGLVMFSGHTSLAAGIVFCTLIGYARREARTLQRR</sequence>
<dbReference type="HOGENOM" id="CLU_144870_4_1_5"/>
<name>B6JDF5_AFIC5</name>
<dbReference type="RefSeq" id="WP_012561897.1">
    <property type="nucleotide sequence ID" value="NC_011386.1"/>
</dbReference>
<evidence type="ECO:0000313" key="2">
    <source>
        <dbReference type="EMBL" id="AEI07901.1"/>
    </source>
</evidence>
<dbReference type="PATRIC" id="fig|504832.7.peg.3390"/>
<evidence type="ECO:0000256" key="1">
    <source>
        <dbReference type="SAM" id="Phobius"/>
    </source>
</evidence>
<dbReference type="InterPro" id="IPR021762">
    <property type="entry name" value="DUF3325"/>
</dbReference>